<organism evidence="4 5">
    <name type="scientific">Candidatus Woesebacteria bacterium GWA1_41_8</name>
    <dbReference type="NCBI Taxonomy" id="1802471"/>
    <lineage>
        <taxon>Bacteria</taxon>
        <taxon>Candidatus Woeseibacteriota</taxon>
    </lineage>
</organism>
<keyword evidence="1" id="KW-0808">Transferase</keyword>
<dbReference type="GO" id="GO:0009103">
    <property type="term" value="P:lipopolysaccharide biosynthetic process"/>
    <property type="evidence" value="ECO:0007669"/>
    <property type="project" value="TreeGrafter"/>
</dbReference>
<sequence length="375" mass="42229">MLIGIDGNEANIKRRVGVNQYAFEILWGIYRLHKLWSKKHKVIVYLKNPPISKLPTPKKSFSYRILPGGGAWVVSKLTPNLLFASEKPDVFFSPHHYTPPFSTIPLVCSIHDLGYLKFSGQFKKYDFWQLKYWSAWSIFISKHIISVSNSTRDDIVRLYPFASIKTSVVYHGYDKKRFNRLINADDVRRTKEKHSIVNDYLLFLGTLKPSKNIEGIVGAFGIIKKEFPDLSLVIAGKKGWLYETIFQKVQSLRISDVIFTDFVPEEDKPGLIKGAKAFLMPSFWEGFGMDAVSAMAVGTPVVASREGGLPEACGQAAIMVDPQSVESIAEAVKKVLSMGKTEYNTLIESGFRQASKFSWEKAAEKTLKILEEAGS</sequence>
<gene>
    <name evidence="4" type="ORF">A2115_02970</name>
</gene>
<dbReference type="Gene3D" id="3.40.50.2000">
    <property type="entry name" value="Glycogen Phosphorylase B"/>
    <property type="match status" value="2"/>
</dbReference>
<reference evidence="4 5" key="1">
    <citation type="journal article" date="2016" name="Nat. Commun.">
        <title>Thousands of microbial genomes shed light on interconnected biogeochemical processes in an aquifer system.</title>
        <authorList>
            <person name="Anantharaman K."/>
            <person name="Brown C.T."/>
            <person name="Hug L.A."/>
            <person name="Sharon I."/>
            <person name="Castelle C.J."/>
            <person name="Probst A.J."/>
            <person name="Thomas B.C."/>
            <person name="Singh A."/>
            <person name="Wilkins M.J."/>
            <person name="Karaoz U."/>
            <person name="Brodie E.L."/>
            <person name="Williams K.H."/>
            <person name="Hubbard S.S."/>
            <person name="Banfield J.F."/>
        </authorList>
    </citation>
    <scope>NUCLEOTIDE SEQUENCE [LARGE SCALE GENOMIC DNA]</scope>
</reference>
<evidence type="ECO:0000256" key="1">
    <source>
        <dbReference type="ARBA" id="ARBA00022679"/>
    </source>
</evidence>
<dbReference type="GO" id="GO:0016757">
    <property type="term" value="F:glycosyltransferase activity"/>
    <property type="evidence" value="ECO:0007669"/>
    <property type="project" value="InterPro"/>
</dbReference>
<name>A0A1F7WHY1_9BACT</name>
<dbReference type="STRING" id="1802471.A2115_02970"/>
<dbReference type="Proteomes" id="UP000176198">
    <property type="component" value="Unassembled WGS sequence"/>
</dbReference>
<feature type="domain" description="Glycosyl transferase family 1" evidence="2">
    <location>
        <begin position="198"/>
        <end position="344"/>
    </location>
</feature>
<evidence type="ECO:0008006" key="6">
    <source>
        <dbReference type="Google" id="ProtNLM"/>
    </source>
</evidence>
<dbReference type="Pfam" id="PF13439">
    <property type="entry name" value="Glyco_transf_4"/>
    <property type="match status" value="1"/>
</dbReference>
<dbReference type="PANTHER" id="PTHR46401">
    <property type="entry name" value="GLYCOSYLTRANSFERASE WBBK-RELATED"/>
    <property type="match status" value="1"/>
</dbReference>
<evidence type="ECO:0000259" key="2">
    <source>
        <dbReference type="Pfam" id="PF00534"/>
    </source>
</evidence>
<proteinExistence type="predicted"/>
<dbReference type="InterPro" id="IPR001296">
    <property type="entry name" value="Glyco_trans_1"/>
</dbReference>
<protein>
    <recommendedName>
        <fullName evidence="6">Glycosyl transferase family 1 domain-containing protein</fullName>
    </recommendedName>
</protein>
<dbReference type="Pfam" id="PF00534">
    <property type="entry name" value="Glycos_transf_1"/>
    <property type="match status" value="1"/>
</dbReference>
<dbReference type="InterPro" id="IPR028098">
    <property type="entry name" value="Glyco_trans_4-like_N"/>
</dbReference>
<dbReference type="PANTHER" id="PTHR46401:SF2">
    <property type="entry name" value="GLYCOSYLTRANSFERASE WBBK-RELATED"/>
    <property type="match status" value="1"/>
</dbReference>
<dbReference type="EMBL" id="MGFJ01000022">
    <property type="protein sequence ID" value="OGM02400.1"/>
    <property type="molecule type" value="Genomic_DNA"/>
</dbReference>
<evidence type="ECO:0000313" key="4">
    <source>
        <dbReference type="EMBL" id="OGM02400.1"/>
    </source>
</evidence>
<accession>A0A1F7WHY1</accession>
<comment type="caution">
    <text evidence="4">The sequence shown here is derived from an EMBL/GenBank/DDBJ whole genome shotgun (WGS) entry which is preliminary data.</text>
</comment>
<evidence type="ECO:0000259" key="3">
    <source>
        <dbReference type="Pfam" id="PF13439"/>
    </source>
</evidence>
<dbReference type="SUPFAM" id="SSF53756">
    <property type="entry name" value="UDP-Glycosyltransferase/glycogen phosphorylase"/>
    <property type="match status" value="1"/>
</dbReference>
<feature type="domain" description="Glycosyltransferase subfamily 4-like N-terminal" evidence="3">
    <location>
        <begin position="39"/>
        <end position="176"/>
    </location>
</feature>
<dbReference type="AlphaFoldDB" id="A0A1F7WHY1"/>
<evidence type="ECO:0000313" key="5">
    <source>
        <dbReference type="Proteomes" id="UP000176198"/>
    </source>
</evidence>
<dbReference type="CDD" id="cd03809">
    <property type="entry name" value="GT4_MtfB-like"/>
    <property type="match status" value="1"/>
</dbReference>